<dbReference type="InterPro" id="IPR000195">
    <property type="entry name" value="Rab-GAP-TBC_dom"/>
</dbReference>
<dbReference type="GO" id="GO:0005096">
    <property type="term" value="F:GTPase activator activity"/>
    <property type="evidence" value="ECO:0007669"/>
    <property type="project" value="TreeGrafter"/>
</dbReference>
<dbReference type="PANTHER" id="PTHR47219:SF19">
    <property type="entry name" value="USP6 N-TERMINAL-LIKE PROTEIN ISOFORM X1"/>
    <property type="match status" value="1"/>
</dbReference>
<dbReference type="GO" id="GO:0031267">
    <property type="term" value="F:small GTPase binding"/>
    <property type="evidence" value="ECO:0007669"/>
    <property type="project" value="TreeGrafter"/>
</dbReference>
<dbReference type="InterPro" id="IPR050302">
    <property type="entry name" value="Rab_GAP_TBC_domain"/>
</dbReference>
<dbReference type="OrthoDB" id="294251at2759"/>
<reference evidence="3" key="1">
    <citation type="journal article" date="2023" name="Science">
        <title>Genome structures resolve the early diversification of teleost fishes.</title>
        <authorList>
            <person name="Parey E."/>
            <person name="Louis A."/>
            <person name="Montfort J."/>
            <person name="Bouchez O."/>
            <person name="Roques C."/>
            <person name="Iampietro C."/>
            <person name="Lluch J."/>
            <person name="Castinel A."/>
            <person name="Donnadieu C."/>
            <person name="Desvignes T."/>
            <person name="Floi Bucao C."/>
            <person name="Jouanno E."/>
            <person name="Wen M."/>
            <person name="Mejri S."/>
            <person name="Dirks R."/>
            <person name="Jansen H."/>
            <person name="Henkel C."/>
            <person name="Chen W.J."/>
            <person name="Zahm M."/>
            <person name="Cabau C."/>
            <person name="Klopp C."/>
            <person name="Thompson A.W."/>
            <person name="Robinson-Rechavi M."/>
            <person name="Braasch I."/>
            <person name="Lecointre G."/>
            <person name="Bobe J."/>
            <person name="Postlethwait J.H."/>
            <person name="Berthelot C."/>
            <person name="Roest Crollius H."/>
            <person name="Guiguen Y."/>
        </authorList>
    </citation>
    <scope>NUCLEOTIDE SEQUENCE</scope>
    <source>
        <strain evidence="3">WJC10195</strain>
    </source>
</reference>
<protein>
    <recommendedName>
        <fullName evidence="2">Rab-GAP TBC domain-containing protein</fullName>
    </recommendedName>
</protein>
<feature type="domain" description="Rab-GAP TBC" evidence="2">
    <location>
        <begin position="1"/>
        <end position="75"/>
    </location>
</feature>
<keyword evidence="4" id="KW-1185">Reference proteome</keyword>
<dbReference type="InterPro" id="IPR035969">
    <property type="entry name" value="Rab-GAP_TBC_sf"/>
</dbReference>
<feature type="compositionally biased region" description="Basic residues" evidence="1">
    <location>
        <begin position="204"/>
        <end position="216"/>
    </location>
</feature>
<dbReference type="FunFam" id="1.10.472.80:FF:000019">
    <property type="entry name" value="USP6 N-terminal like"/>
    <property type="match status" value="1"/>
</dbReference>
<dbReference type="PROSITE" id="PS50086">
    <property type="entry name" value="TBC_RABGAP"/>
    <property type="match status" value="1"/>
</dbReference>
<organism evidence="3 4">
    <name type="scientific">Synaphobranchus kaupii</name>
    <name type="common">Kaup's arrowtooth eel</name>
    <dbReference type="NCBI Taxonomy" id="118154"/>
    <lineage>
        <taxon>Eukaryota</taxon>
        <taxon>Metazoa</taxon>
        <taxon>Chordata</taxon>
        <taxon>Craniata</taxon>
        <taxon>Vertebrata</taxon>
        <taxon>Euteleostomi</taxon>
        <taxon>Actinopterygii</taxon>
        <taxon>Neopterygii</taxon>
        <taxon>Teleostei</taxon>
        <taxon>Anguilliformes</taxon>
        <taxon>Synaphobranchidae</taxon>
        <taxon>Synaphobranchus</taxon>
    </lineage>
</organism>
<comment type="caution">
    <text evidence="3">The sequence shown here is derived from an EMBL/GenBank/DDBJ whole genome shotgun (WGS) entry which is preliminary data.</text>
</comment>
<proteinExistence type="predicted"/>
<name>A0A9Q1JDC1_SYNKA</name>
<sequence length="280" mass="32798">MPCTVSLFLVSPKLMRFQDHHDRILKKTMPKLKQHLDNQEVFTNLYTMKWFFQCFLDRTPFTLTLRIWDIYILEGERVLTAMSYTVLKLHKKHLMKLSMEELVEFLQVTLSKDFFFEDDFVIDQLQNSMSELRRSKLELPAPGREDEFPKKPLGSTPARASSHHQPHGEWPEPQCQAGWRFRKRPVPARSILRRAGPAATPGGTRRRSWCGSTKRKREWPIHGGLGRWSLGSRHLRRPLPWGPRCQTPLFRMRPRRPTTRRPTTTPTQSPAPARRSRPAG</sequence>
<dbReference type="Gene3D" id="1.10.472.80">
    <property type="entry name" value="Ypt/Rab-GAP domain of gyp1p, domain 3"/>
    <property type="match status" value="1"/>
</dbReference>
<dbReference type="AlphaFoldDB" id="A0A9Q1JDC1"/>
<evidence type="ECO:0000256" key="1">
    <source>
        <dbReference type="SAM" id="MobiDB-lite"/>
    </source>
</evidence>
<accession>A0A9Q1JDC1</accession>
<dbReference type="EMBL" id="JAINUF010000001">
    <property type="protein sequence ID" value="KAJ8381553.1"/>
    <property type="molecule type" value="Genomic_DNA"/>
</dbReference>
<dbReference type="PANTHER" id="PTHR47219">
    <property type="entry name" value="RAB GTPASE-ACTIVATING PROTEIN 1-LIKE"/>
    <property type="match status" value="1"/>
</dbReference>
<dbReference type="Pfam" id="PF00566">
    <property type="entry name" value="RabGAP-TBC"/>
    <property type="match status" value="1"/>
</dbReference>
<evidence type="ECO:0000313" key="3">
    <source>
        <dbReference type="EMBL" id="KAJ8381553.1"/>
    </source>
</evidence>
<dbReference type="Proteomes" id="UP001152622">
    <property type="component" value="Chromosome 1"/>
</dbReference>
<feature type="region of interest" description="Disordered" evidence="1">
    <location>
        <begin position="140"/>
        <end position="216"/>
    </location>
</feature>
<gene>
    <name evidence="3" type="ORF">SKAU_G00023310</name>
</gene>
<feature type="region of interest" description="Disordered" evidence="1">
    <location>
        <begin position="239"/>
        <end position="280"/>
    </location>
</feature>
<evidence type="ECO:0000259" key="2">
    <source>
        <dbReference type="PROSITE" id="PS50086"/>
    </source>
</evidence>
<evidence type="ECO:0000313" key="4">
    <source>
        <dbReference type="Proteomes" id="UP001152622"/>
    </source>
</evidence>
<feature type="compositionally biased region" description="Basic and acidic residues" evidence="1">
    <location>
        <begin position="140"/>
        <end position="150"/>
    </location>
</feature>
<dbReference type="SUPFAM" id="SSF47923">
    <property type="entry name" value="Ypt/Rab-GAP domain of gyp1p"/>
    <property type="match status" value="1"/>
</dbReference>
<feature type="compositionally biased region" description="Low complexity" evidence="1">
    <location>
        <begin position="260"/>
        <end position="273"/>
    </location>
</feature>